<proteinExistence type="predicted"/>
<evidence type="ECO:0008006" key="5">
    <source>
        <dbReference type="Google" id="ProtNLM"/>
    </source>
</evidence>
<feature type="signal peptide" evidence="2">
    <location>
        <begin position="1"/>
        <end position="19"/>
    </location>
</feature>
<keyword evidence="2" id="KW-0732">Signal</keyword>
<protein>
    <recommendedName>
        <fullName evidence="5">Nickel transport protein</fullName>
    </recommendedName>
</protein>
<dbReference type="EMBL" id="JAGTUF010000018">
    <property type="protein sequence ID" value="MBR9973152.1"/>
    <property type="molecule type" value="Genomic_DNA"/>
</dbReference>
<name>A0ABS5IG45_9PROT</name>
<keyword evidence="1" id="KW-1133">Transmembrane helix</keyword>
<evidence type="ECO:0000256" key="1">
    <source>
        <dbReference type="SAM" id="Phobius"/>
    </source>
</evidence>
<evidence type="ECO:0000256" key="2">
    <source>
        <dbReference type="SAM" id="SignalP"/>
    </source>
</evidence>
<evidence type="ECO:0000313" key="3">
    <source>
        <dbReference type="EMBL" id="MBR9973152.1"/>
    </source>
</evidence>
<gene>
    <name evidence="3" type="ORF">KEC16_15625</name>
</gene>
<sequence length="171" mass="17866">MKALLIAAVLIMSASPAWAHKLKLFVSAEGGEMVGSAYFAGGGKAAGLSGHVIDAAGTVIASVHTDENGAFRYTPPDGRAYLIRFESGDGHMAEARIGAAAMAEAPPPALTPASDMATLELALARQLRPLREQIDALESRARLSDIIGGIGFIFGIFGCFAWLSARRRGQP</sequence>
<keyword evidence="1" id="KW-0812">Transmembrane</keyword>
<accession>A0ABS5IG45</accession>
<dbReference type="Proteomes" id="UP000680714">
    <property type="component" value="Unassembled WGS sequence"/>
</dbReference>
<feature type="chain" id="PRO_5046032184" description="Nickel transport protein" evidence="2">
    <location>
        <begin position="20"/>
        <end position="171"/>
    </location>
</feature>
<keyword evidence="1" id="KW-0472">Membrane</keyword>
<comment type="caution">
    <text evidence="3">The sequence shown here is derived from an EMBL/GenBank/DDBJ whole genome shotgun (WGS) entry which is preliminary data.</text>
</comment>
<dbReference type="RefSeq" id="WP_211550611.1">
    <property type="nucleotide sequence ID" value="NZ_JAGTUF010000018.1"/>
</dbReference>
<keyword evidence="4" id="KW-1185">Reference proteome</keyword>
<feature type="transmembrane region" description="Helical" evidence="1">
    <location>
        <begin position="146"/>
        <end position="165"/>
    </location>
</feature>
<evidence type="ECO:0000313" key="4">
    <source>
        <dbReference type="Proteomes" id="UP000680714"/>
    </source>
</evidence>
<reference evidence="3 4" key="1">
    <citation type="submission" date="2021-04" db="EMBL/GenBank/DDBJ databases">
        <title>Magnetospirillum sulfuroxidans sp. nov., a facultative chemolithoautotrophic sulfur-oxidizing alphaproteobacterium isolated from freshwater sediment and proposals for Paramagetospirillum gen. nov., and Magnetospirillaceae fam. nov.</title>
        <authorList>
            <person name="Koziaeva V."/>
            <person name="Geelhoed J.S."/>
            <person name="Sorokin D.Y."/>
            <person name="Grouzdev D.S."/>
        </authorList>
    </citation>
    <scope>NUCLEOTIDE SEQUENCE [LARGE SCALE GENOMIC DNA]</scope>
    <source>
        <strain evidence="3 4">J10</strain>
    </source>
</reference>
<organism evidence="3 4">
    <name type="scientific">Magnetospirillum sulfuroxidans</name>
    <dbReference type="NCBI Taxonomy" id="611300"/>
    <lineage>
        <taxon>Bacteria</taxon>
        <taxon>Pseudomonadati</taxon>
        <taxon>Pseudomonadota</taxon>
        <taxon>Alphaproteobacteria</taxon>
        <taxon>Rhodospirillales</taxon>
        <taxon>Rhodospirillaceae</taxon>
        <taxon>Magnetospirillum</taxon>
    </lineage>
</organism>